<gene>
    <name evidence="3" type="ORF">DNTS_032830</name>
</gene>
<dbReference type="PANTHER" id="PTHR17271">
    <property type="entry name" value="PLECKSTRIN HOMOLOGY PH DOMAIN-CONTAINING PROTEIN"/>
    <property type="match status" value="1"/>
</dbReference>
<reference evidence="3 4" key="1">
    <citation type="journal article" date="2019" name="Sci. Data">
        <title>Hybrid genome assembly and annotation of Danionella translucida.</title>
        <authorList>
            <person name="Kadobianskyi M."/>
            <person name="Schulze L."/>
            <person name="Schuelke M."/>
            <person name="Judkewitz B."/>
        </authorList>
    </citation>
    <scope>NUCLEOTIDE SEQUENCE [LARGE SCALE GENOMIC DNA]</scope>
    <source>
        <strain evidence="3 4">Bolton</strain>
    </source>
</reference>
<dbReference type="Proteomes" id="UP000316079">
    <property type="component" value="Unassembled WGS sequence"/>
</dbReference>
<feature type="region of interest" description="Disordered" evidence="1">
    <location>
        <begin position="236"/>
        <end position="261"/>
    </location>
</feature>
<feature type="compositionally biased region" description="Low complexity" evidence="1">
    <location>
        <begin position="387"/>
        <end position="413"/>
    </location>
</feature>
<dbReference type="STRING" id="623744.A0A553RF45"/>
<dbReference type="EMBL" id="SRMA01024260">
    <property type="protein sequence ID" value="TRZ00784.1"/>
    <property type="molecule type" value="Genomic_DNA"/>
</dbReference>
<dbReference type="Gene3D" id="2.30.29.30">
    <property type="entry name" value="Pleckstrin-homology domain (PH domain)/Phosphotyrosine-binding domain (PTB)"/>
    <property type="match status" value="1"/>
</dbReference>
<feature type="region of interest" description="Disordered" evidence="1">
    <location>
        <begin position="378"/>
        <end position="414"/>
    </location>
</feature>
<feature type="region of interest" description="Disordered" evidence="1">
    <location>
        <begin position="432"/>
        <end position="452"/>
    </location>
</feature>
<evidence type="ECO:0000313" key="4">
    <source>
        <dbReference type="Proteomes" id="UP000316079"/>
    </source>
</evidence>
<dbReference type="GO" id="GO:0051015">
    <property type="term" value="F:actin filament binding"/>
    <property type="evidence" value="ECO:0007669"/>
    <property type="project" value="TreeGrafter"/>
</dbReference>
<feature type="region of interest" description="Disordered" evidence="1">
    <location>
        <begin position="290"/>
        <end position="333"/>
    </location>
</feature>
<evidence type="ECO:0000256" key="1">
    <source>
        <dbReference type="SAM" id="MobiDB-lite"/>
    </source>
</evidence>
<dbReference type="InterPro" id="IPR001849">
    <property type="entry name" value="PH_domain"/>
</dbReference>
<feature type="compositionally biased region" description="Low complexity" evidence="1">
    <location>
        <begin position="294"/>
        <end position="303"/>
    </location>
</feature>
<sequence>MAQTMSAKENACRKFQANIFNKSKCQNCFKARDAHLLSDEDFTQAKPVYGGWLLLAPEGTNFDNPLHKSRKWQRRFFLLYEHGLLRYALDDMASTLPQGTINLNQCVDVLDGESRTGQKHSLCICTPDRDHYIRAESKEIIHGWHEALMVFPRTNKQNQKKKRKVETPTPQASALLTGRCSQQNMNGFIEPGPAKVTVTSSSSSSSMVCLPSSIAQAERMVPSRASLWQEETWGRGSLPTSCSAGSLSQLDSGNAGRKPRVESGYFSLEKPKHEEDEASHHLQLCQQEPDLPPQQQQQSSSSSRTRYPSFNPELYSSPVSSPQNTPHTAAPSDVCFTINAPTRNHNSHSRAEEGHLSSCAPGSLDCAHLLDSNLQQDVLSSPNSHTSVLPSSLSSSQSSLDLEQSPEGGVFRLGRGGQGYVALADVPRVRRLRSSQKRQEMRERARSPGREEVERLFGPERRRSSATLPFLPSTWPCLAHMLSSITHTSSTCVHRSSRDSKVLIQGVLQSKWIRPVQQTLTHLLQKQPIREQGAKKEDFQVRNSLGSQPLILSTPEQSTA</sequence>
<dbReference type="OrthoDB" id="9942268at2759"/>
<dbReference type="InterPro" id="IPR052223">
    <property type="entry name" value="Actin_Cytoskeleton_Reg"/>
</dbReference>
<feature type="domain" description="PH" evidence="2">
    <location>
        <begin position="46"/>
        <end position="153"/>
    </location>
</feature>
<dbReference type="AlphaFoldDB" id="A0A553RF45"/>
<keyword evidence="4" id="KW-1185">Reference proteome</keyword>
<organism evidence="3 4">
    <name type="scientific">Danionella cerebrum</name>
    <dbReference type="NCBI Taxonomy" id="2873325"/>
    <lineage>
        <taxon>Eukaryota</taxon>
        <taxon>Metazoa</taxon>
        <taxon>Chordata</taxon>
        <taxon>Craniata</taxon>
        <taxon>Vertebrata</taxon>
        <taxon>Euteleostomi</taxon>
        <taxon>Actinopterygii</taxon>
        <taxon>Neopterygii</taxon>
        <taxon>Teleostei</taxon>
        <taxon>Ostariophysi</taxon>
        <taxon>Cypriniformes</taxon>
        <taxon>Danionidae</taxon>
        <taxon>Danioninae</taxon>
        <taxon>Danionella</taxon>
    </lineage>
</organism>
<dbReference type="SMART" id="SM00233">
    <property type="entry name" value="PH"/>
    <property type="match status" value="1"/>
</dbReference>
<feature type="compositionally biased region" description="Polar residues" evidence="1">
    <location>
        <begin position="541"/>
        <end position="560"/>
    </location>
</feature>
<dbReference type="GO" id="GO:0015629">
    <property type="term" value="C:actin cytoskeleton"/>
    <property type="evidence" value="ECO:0007669"/>
    <property type="project" value="TreeGrafter"/>
</dbReference>
<feature type="compositionally biased region" description="Basic and acidic residues" evidence="1">
    <location>
        <begin position="437"/>
        <end position="452"/>
    </location>
</feature>
<proteinExistence type="predicted"/>
<comment type="caution">
    <text evidence="3">The sequence shown here is derived from an EMBL/GenBank/DDBJ whole genome shotgun (WGS) entry which is preliminary data.</text>
</comment>
<feature type="compositionally biased region" description="Polar residues" evidence="1">
    <location>
        <begin position="317"/>
        <end position="327"/>
    </location>
</feature>
<dbReference type="PANTHER" id="PTHR17271:SF9">
    <property type="entry name" value="MYOSIN PHOSPHATASE RHO-INTERACTING PROTEIN"/>
    <property type="match status" value="1"/>
</dbReference>
<dbReference type="Pfam" id="PF00169">
    <property type="entry name" value="PH"/>
    <property type="match status" value="1"/>
</dbReference>
<protein>
    <recommendedName>
        <fullName evidence="2">PH domain-containing protein</fullName>
    </recommendedName>
</protein>
<dbReference type="CDD" id="cd01236">
    <property type="entry name" value="PH_RIP"/>
    <property type="match status" value="1"/>
</dbReference>
<name>A0A553RF45_9TELE</name>
<evidence type="ECO:0000259" key="2">
    <source>
        <dbReference type="PROSITE" id="PS50003"/>
    </source>
</evidence>
<dbReference type="InterPro" id="IPR011993">
    <property type="entry name" value="PH-like_dom_sf"/>
</dbReference>
<dbReference type="SUPFAM" id="SSF50729">
    <property type="entry name" value="PH domain-like"/>
    <property type="match status" value="1"/>
</dbReference>
<feature type="compositionally biased region" description="Polar residues" evidence="1">
    <location>
        <begin position="238"/>
        <end position="252"/>
    </location>
</feature>
<dbReference type="PROSITE" id="PS50003">
    <property type="entry name" value="PH_DOMAIN"/>
    <property type="match status" value="1"/>
</dbReference>
<evidence type="ECO:0000313" key="3">
    <source>
        <dbReference type="EMBL" id="TRZ00784.1"/>
    </source>
</evidence>
<feature type="region of interest" description="Disordered" evidence="1">
    <location>
        <begin position="534"/>
        <end position="560"/>
    </location>
</feature>
<accession>A0A553RF45</accession>